<name>A0ABR3WDT7_9PEZI</name>
<dbReference type="Pfam" id="PF20684">
    <property type="entry name" value="Fung_rhodopsin"/>
    <property type="match status" value="1"/>
</dbReference>
<evidence type="ECO:0000256" key="4">
    <source>
        <dbReference type="ARBA" id="ARBA00023136"/>
    </source>
</evidence>
<comment type="subcellular location">
    <subcellularLocation>
        <location evidence="1">Membrane</location>
        <topology evidence="1">Multi-pass membrane protein</topology>
    </subcellularLocation>
</comment>
<evidence type="ECO:0000256" key="2">
    <source>
        <dbReference type="ARBA" id="ARBA00022692"/>
    </source>
</evidence>
<evidence type="ECO:0000256" key="5">
    <source>
        <dbReference type="ARBA" id="ARBA00038359"/>
    </source>
</evidence>
<keyword evidence="9" id="KW-1185">Reference proteome</keyword>
<comment type="similarity">
    <text evidence="5">Belongs to the SAT4 family.</text>
</comment>
<dbReference type="InterPro" id="IPR049326">
    <property type="entry name" value="Rhodopsin_dom_fungi"/>
</dbReference>
<gene>
    <name evidence="8" type="ORF">Daus18300_009548</name>
</gene>
<evidence type="ECO:0000256" key="1">
    <source>
        <dbReference type="ARBA" id="ARBA00004141"/>
    </source>
</evidence>
<organism evidence="8 9">
    <name type="scientific">Diaporthe australafricana</name>
    <dbReference type="NCBI Taxonomy" id="127596"/>
    <lineage>
        <taxon>Eukaryota</taxon>
        <taxon>Fungi</taxon>
        <taxon>Dikarya</taxon>
        <taxon>Ascomycota</taxon>
        <taxon>Pezizomycotina</taxon>
        <taxon>Sordariomycetes</taxon>
        <taxon>Sordariomycetidae</taxon>
        <taxon>Diaporthales</taxon>
        <taxon>Diaporthaceae</taxon>
        <taxon>Diaporthe</taxon>
    </lineage>
</organism>
<keyword evidence="4 6" id="KW-0472">Membrane</keyword>
<dbReference type="PANTHER" id="PTHR33048:SF160">
    <property type="entry name" value="SAT4 FAMILY MEMBRANE PROTEIN"/>
    <property type="match status" value="1"/>
</dbReference>
<dbReference type="Proteomes" id="UP001583177">
    <property type="component" value="Unassembled WGS sequence"/>
</dbReference>
<dbReference type="PANTHER" id="PTHR33048">
    <property type="entry name" value="PTH11-LIKE INTEGRAL MEMBRANE PROTEIN (AFU_ORTHOLOGUE AFUA_5G11245)"/>
    <property type="match status" value="1"/>
</dbReference>
<protein>
    <recommendedName>
        <fullName evidence="7">Rhodopsin domain-containing protein</fullName>
    </recommendedName>
</protein>
<dbReference type="InterPro" id="IPR052337">
    <property type="entry name" value="SAT4-like"/>
</dbReference>
<sequence length="331" mass="36757">MLALRLVARHFTGNKLWLDDLFQILGAIVMIPLLAIAVLSKTIARISAYDASTDTISVSLEGLGKHIYDIDFGNSYIEVFKYYYLTEVIYHVHSTLIKLCMLFLYIRIFPDRLTKGLAYGGIAFLVISQVVVTFLTIFQCRPIQAVYNLEIKDKQCLSITNIAISGTAFNIAAELMILLIPVPIVSSLQMGRSKKIGILFLFSIGLIVIGVASVRAPKLLSLSDHRDITYTLAPTFIWSCAELTASNIVVTLPAVSKFLHAGFSKAWTWKKRTQKTVLPSGIMAPIQRKFQNKHANLPHRLETMASFDSLGPFTATTAVDSVAPAADEKWR</sequence>
<feature type="transmembrane region" description="Helical" evidence="6">
    <location>
        <begin position="118"/>
        <end position="138"/>
    </location>
</feature>
<reference evidence="8 9" key="1">
    <citation type="journal article" date="2024" name="IMA Fungus">
        <title>IMA Genome - F19 : A genome assembly and annotation guide to empower mycologists, including annotated draft genome sequences of Ceratocystis pirilliformis, Diaporthe australafricana, Fusarium ophioides, Paecilomyces lecythidis, and Sporothrix stenoceras.</title>
        <authorList>
            <person name="Aylward J."/>
            <person name="Wilson A.M."/>
            <person name="Visagie C.M."/>
            <person name="Spraker J."/>
            <person name="Barnes I."/>
            <person name="Buitendag C."/>
            <person name="Ceriani C."/>
            <person name="Del Mar Angel L."/>
            <person name="du Plessis D."/>
            <person name="Fuchs T."/>
            <person name="Gasser K."/>
            <person name="Kramer D."/>
            <person name="Li W."/>
            <person name="Munsamy K."/>
            <person name="Piso A."/>
            <person name="Price J.L."/>
            <person name="Sonnekus B."/>
            <person name="Thomas C."/>
            <person name="van der Nest A."/>
            <person name="van Dijk A."/>
            <person name="van Heerden A."/>
            <person name="van Vuuren N."/>
            <person name="Yilmaz N."/>
            <person name="Duong T.A."/>
            <person name="van der Merwe N.A."/>
            <person name="Wingfield M.J."/>
            <person name="Wingfield B.D."/>
        </authorList>
    </citation>
    <scope>NUCLEOTIDE SEQUENCE [LARGE SCALE GENOMIC DNA]</scope>
    <source>
        <strain evidence="8 9">CMW 18300</strain>
    </source>
</reference>
<accession>A0ABR3WDT7</accession>
<evidence type="ECO:0000259" key="7">
    <source>
        <dbReference type="Pfam" id="PF20684"/>
    </source>
</evidence>
<evidence type="ECO:0000256" key="3">
    <source>
        <dbReference type="ARBA" id="ARBA00022989"/>
    </source>
</evidence>
<evidence type="ECO:0000256" key="6">
    <source>
        <dbReference type="SAM" id="Phobius"/>
    </source>
</evidence>
<feature type="transmembrane region" description="Helical" evidence="6">
    <location>
        <begin position="21"/>
        <end position="40"/>
    </location>
</feature>
<evidence type="ECO:0000313" key="8">
    <source>
        <dbReference type="EMBL" id="KAL1859547.1"/>
    </source>
</evidence>
<feature type="transmembrane region" description="Helical" evidence="6">
    <location>
        <begin position="88"/>
        <end position="106"/>
    </location>
</feature>
<feature type="transmembrane region" description="Helical" evidence="6">
    <location>
        <begin position="158"/>
        <end position="184"/>
    </location>
</feature>
<evidence type="ECO:0000313" key="9">
    <source>
        <dbReference type="Proteomes" id="UP001583177"/>
    </source>
</evidence>
<dbReference type="EMBL" id="JAWRVE010000098">
    <property type="protein sequence ID" value="KAL1859547.1"/>
    <property type="molecule type" value="Genomic_DNA"/>
</dbReference>
<keyword evidence="2 6" id="KW-0812">Transmembrane</keyword>
<comment type="caution">
    <text evidence="8">The sequence shown here is derived from an EMBL/GenBank/DDBJ whole genome shotgun (WGS) entry which is preliminary data.</text>
</comment>
<feature type="domain" description="Rhodopsin" evidence="7">
    <location>
        <begin position="4"/>
        <end position="259"/>
    </location>
</feature>
<feature type="transmembrane region" description="Helical" evidence="6">
    <location>
        <begin position="196"/>
        <end position="216"/>
    </location>
</feature>
<proteinExistence type="inferred from homology"/>
<keyword evidence="3 6" id="KW-1133">Transmembrane helix</keyword>